<proteinExistence type="predicted"/>
<dbReference type="EMBL" id="MHQO01000004">
    <property type="protein sequence ID" value="OHA07751.1"/>
    <property type="molecule type" value="Genomic_DNA"/>
</dbReference>
<feature type="transmembrane region" description="Helical" evidence="2">
    <location>
        <begin position="98"/>
        <end position="118"/>
    </location>
</feature>
<evidence type="ECO:0000313" key="4">
    <source>
        <dbReference type="Proteomes" id="UP000177982"/>
    </source>
</evidence>
<keyword evidence="1" id="KW-0175">Coiled coil</keyword>
<dbReference type="AlphaFoldDB" id="A0A1G2LA81"/>
<evidence type="ECO:0000313" key="3">
    <source>
        <dbReference type="EMBL" id="OHA07751.1"/>
    </source>
</evidence>
<organism evidence="3 4">
    <name type="scientific">Candidatus Sungbacteria bacterium RIFCSPLOWO2_01_FULL_47_10</name>
    <dbReference type="NCBI Taxonomy" id="1802276"/>
    <lineage>
        <taxon>Bacteria</taxon>
        <taxon>Candidatus Sungiibacteriota</taxon>
    </lineage>
</organism>
<reference evidence="3 4" key="1">
    <citation type="journal article" date="2016" name="Nat. Commun.">
        <title>Thousands of microbial genomes shed light on interconnected biogeochemical processes in an aquifer system.</title>
        <authorList>
            <person name="Anantharaman K."/>
            <person name="Brown C.T."/>
            <person name="Hug L.A."/>
            <person name="Sharon I."/>
            <person name="Castelle C.J."/>
            <person name="Probst A.J."/>
            <person name="Thomas B.C."/>
            <person name="Singh A."/>
            <person name="Wilkins M.J."/>
            <person name="Karaoz U."/>
            <person name="Brodie E.L."/>
            <person name="Williams K.H."/>
            <person name="Hubbard S.S."/>
            <person name="Banfield J.F."/>
        </authorList>
    </citation>
    <scope>NUCLEOTIDE SEQUENCE [LARGE SCALE GENOMIC DNA]</scope>
</reference>
<keyword evidence="2" id="KW-1133">Transmembrane helix</keyword>
<dbReference type="Proteomes" id="UP000177982">
    <property type="component" value="Unassembled WGS sequence"/>
</dbReference>
<feature type="coiled-coil region" evidence="1">
    <location>
        <begin position="54"/>
        <end position="81"/>
    </location>
</feature>
<gene>
    <name evidence="3" type="ORF">A2934_00305</name>
</gene>
<evidence type="ECO:0000256" key="2">
    <source>
        <dbReference type="SAM" id="Phobius"/>
    </source>
</evidence>
<sequence length="132" mass="14999">MHRTFFFLTLCIVSLALTFWRISLYADPVSLAYYSFRNLASAIGVGAGVSENPYNFLAQNLKEKEEQLAQKERELDSLQTKIGNGGSVIEIVRGDRTLMILLFSNILFFAALIGHLWLDHQQRKRGTFGRLT</sequence>
<keyword evidence="2" id="KW-0812">Transmembrane</keyword>
<protein>
    <submittedName>
        <fullName evidence="3">Uncharacterized protein</fullName>
    </submittedName>
</protein>
<evidence type="ECO:0000256" key="1">
    <source>
        <dbReference type="SAM" id="Coils"/>
    </source>
</evidence>
<accession>A0A1G2LA81</accession>
<name>A0A1G2LA81_9BACT</name>
<keyword evidence="2" id="KW-0472">Membrane</keyword>
<comment type="caution">
    <text evidence="3">The sequence shown here is derived from an EMBL/GenBank/DDBJ whole genome shotgun (WGS) entry which is preliminary data.</text>
</comment>